<dbReference type="InterPro" id="IPR040634">
    <property type="entry name" value="Arg_decarb_HB"/>
</dbReference>
<dbReference type="FunFam" id="3.20.20.10:FF:000001">
    <property type="entry name" value="Biosynthetic arginine decarboxylase"/>
    <property type="match status" value="1"/>
</dbReference>
<evidence type="ECO:0000313" key="20">
    <source>
        <dbReference type="Proteomes" id="UP000075604"/>
    </source>
</evidence>
<evidence type="ECO:0000256" key="2">
    <source>
        <dbReference type="ARBA" id="ARBA00001946"/>
    </source>
</evidence>
<evidence type="ECO:0000256" key="11">
    <source>
        <dbReference type="ARBA" id="ARBA00023115"/>
    </source>
</evidence>
<dbReference type="Pfam" id="PF17810">
    <property type="entry name" value="Arg_decarb_HB"/>
    <property type="match status" value="1"/>
</dbReference>
<dbReference type="Gene3D" id="1.10.287.3440">
    <property type="match status" value="1"/>
</dbReference>
<dbReference type="SUPFAM" id="SSF50621">
    <property type="entry name" value="Alanine racemase C-terminal domain-like"/>
    <property type="match status" value="1"/>
</dbReference>
<dbReference type="Pfam" id="PF17944">
    <property type="entry name" value="Arg_decarbox_C"/>
    <property type="match status" value="1"/>
</dbReference>
<dbReference type="InterPro" id="IPR000183">
    <property type="entry name" value="Orn/DAP/Arg_de-COase"/>
</dbReference>
<dbReference type="EMBL" id="JELX01003415">
    <property type="protein sequence ID" value="KYF52296.1"/>
    <property type="molecule type" value="Genomic_DNA"/>
</dbReference>
<evidence type="ECO:0000256" key="9">
    <source>
        <dbReference type="ARBA" id="ARBA00022898"/>
    </source>
</evidence>
<dbReference type="GO" id="GO:0008295">
    <property type="term" value="P:spermidine biosynthetic process"/>
    <property type="evidence" value="ECO:0007669"/>
    <property type="project" value="UniProtKB-UniRule"/>
</dbReference>
<comment type="similarity">
    <text evidence="4">Belongs to the Orn/Lys/Arg decarboxylase class-II family. SpeA subfamily.</text>
</comment>
<evidence type="ECO:0000256" key="1">
    <source>
        <dbReference type="ARBA" id="ARBA00001933"/>
    </source>
</evidence>
<keyword evidence="9 14" id="KW-0663">Pyridoxal phosphate</keyword>
<dbReference type="InterPro" id="IPR022653">
    <property type="entry name" value="De-COase2_pyr-phos_BS"/>
</dbReference>
<comment type="function">
    <text evidence="3">Catalyzes the biosynthesis of agmatine from arginine.</text>
</comment>
<dbReference type="EC" id="4.1.1.19" evidence="5 13"/>
<evidence type="ECO:0000256" key="10">
    <source>
        <dbReference type="ARBA" id="ARBA00023066"/>
    </source>
</evidence>
<dbReference type="InterPro" id="IPR029066">
    <property type="entry name" value="PLP-binding_barrel"/>
</dbReference>
<dbReference type="PIRSF" id="PIRSF001336">
    <property type="entry name" value="Arg_decrbxlase"/>
    <property type="match status" value="1"/>
</dbReference>
<dbReference type="PANTHER" id="PTHR43295:SF9">
    <property type="entry name" value="BIOSYNTHETIC ARGININE DECARBOXYLASE"/>
    <property type="match status" value="1"/>
</dbReference>
<accession>A0A150P9J5</accession>
<name>A0A150P9J5_SORCE</name>
<organism evidence="19 20">
    <name type="scientific">Sorangium cellulosum</name>
    <name type="common">Polyangium cellulosum</name>
    <dbReference type="NCBI Taxonomy" id="56"/>
    <lineage>
        <taxon>Bacteria</taxon>
        <taxon>Pseudomonadati</taxon>
        <taxon>Myxococcota</taxon>
        <taxon>Polyangia</taxon>
        <taxon>Polyangiales</taxon>
        <taxon>Polyangiaceae</taxon>
        <taxon>Sorangium</taxon>
    </lineage>
</organism>
<feature type="domain" description="Arginine decarboxylase helical bundle" evidence="17">
    <location>
        <begin position="354"/>
        <end position="433"/>
    </location>
</feature>
<dbReference type="InterPro" id="IPR002985">
    <property type="entry name" value="Arg_decrbxlase"/>
</dbReference>
<keyword evidence="8" id="KW-0460">Magnesium</keyword>
<protein>
    <recommendedName>
        <fullName evidence="5 13">Arginine decarboxylase</fullName>
        <ecNumber evidence="5 13">4.1.1.19</ecNumber>
    </recommendedName>
</protein>
<gene>
    <name evidence="19" type="ORF">BE04_05155</name>
</gene>
<reference evidence="19 20" key="1">
    <citation type="submission" date="2014-02" db="EMBL/GenBank/DDBJ databases">
        <title>The small core and large imbalanced accessory genome model reveals a collaborative survival strategy of Sorangium cellulosum strains in nature.</title>
        <authorList>
            <person name="Han K."/>
            <person name="Peng R."/>
            <person name="Blom J."/>
            <person name="Li Y.-Z."/>
        </authorList>
    </citation>
    <scope>NUCLEOTIDE SEQUENCE [LARGE SCALE GENOMIC DNA]</scope>
    <source>
        <strain evidence="19 20">So0157-18</strain>
    </source>
</reference>
<keyword evidence="6" id="KW-0479">Metal-binding</keyword>
<evidence type="ECO:0000313" key="19">
    <source>
        <dbReference type="EMBL" id="KYF52296.1"/>
    </source>
</evidence>
<evidence type="ECO:0000256" key="13">
    <source>
        <dbReference type="NCBIfam" id="TIGR01273"/>
    </source>
</evidence>
<comment type="cofactor">
    <cofactor evidence="2">
        <name>Mg(2+)</name>
        <dbReference type="ChEBI" id="CHEBI:18420"/>
    </cofactor>
</comment>
<keyword evidence="12" id="KW-0456">Lyase</keyword>
<comment type="caution">
    <text evidence="19">The sequence shown here is derived from an EMBL/GenBank/DDBJ whole genome shotgun (WGS) entry which is preliminary data.</text>
</comment>
<dbReference type="NCBIfam" id="TIGR01273">
    <property type="entry name" value="speA"/>
    <property type="match status" value="1"/>
</dbReference>
<evidence type="ECO:0000256" key="6">
    <source>
        <dbReference type="ARBA" id="ARBA00022723"/>
    </source>
</evidence>
<evidence type="ECO:0000256" key="4">
    <source>
        <dbReference type="ARBA" id="ARBA00008357"/>
    </source>
</evidence>
<dbReference type="Proteomes" id="UP000075604">
    <property type="component" value="Unassembled WGS sequence"/>
</dbReference>
<keyword evidence="10" id="KW-0745">Spermidine biosynthesis</keyword>
<evidence type="ECO:0000256" key="7">
    <source>
        <dbReference type="ARBA" id="ARBA00022793"/>
    </source>
</evidence>
<keyword evidence="11" id="KW-0620">Polyamine biosynthesis</keyword>
<feature type="modified residue" description="N6-(pyridoxal phosphate)lysine" evidence="14">
    <location>
        <position position="87"/>
    </location>
</feature>
<evidence type="ECO:0000256" key="15">
    <source>
        <dbReference type="PIRSR" id="PIRSR600183-50"/>
    </source>
</evidence>
<dbReference type="PANTHER" id="PTHR43295">
    <property type="entry name" value="ARGININE DECARBOXYLASE"/>
    <property type="match status" value="1"/>
</dbReference>
<comment type="cofactor">
    <cofactor evidence="1 14">
        <name>pyridoxal 5'-phosphate</name>
        <dbReference type="ChEBI" id="CHEBI:597326"/>
    </cofactor>
</comment>
<evidence type="ECO:0000256" key="14">
    <source>
        <dbReference type="PIRSR" id="PIRSR001336-50"/>
    </source>
</evidence>
<dbReference type="PROSITE" id="PS00878">
    <property type="entry name" value="ODR_DC_2_1"/>
    <property type="match status" value="1"/>
</dbReference>
<evidence type="ECO:0000259" key="17">
    <source>
        <dbReference type="Pfam" id="PF17810"/>
    </source>
</evidence>
<dbReference type="GO" id="GO:0033388">
    <property type="term" value="P:putrescine biosynthetic process from arginine"/>
    <property type="evidence" value="ECO:0007669"/>
    <property type="project" value="UniProtKB-ARBA"/>
</dbReference>
<evidence type="ECO:0000256" key="8">
    <source>
        <dbReference type="ARBA" id="ARBA00022842"/>
    </source>
</evidence>
<feature type="domain" description="Orn/DAP/Arg decarboxylase 2 N-terminal" evidence="16">
    <location>
        <begin position="77"/>
        <end position="329"/>
    </location>
</feature>
<dbReference type="GO" id="GO:0046872">
    <property type="term" value="F:metal ion binding"/>
    <property type="evidence" value="ECO:0007669"/>
    <property type="project" value="UniProtKB-KW"/>
</dbReference>
<dbReference type="PRINTS" id="PR01180">
    <property type="entry name" value="ARGDCRBXLASE"/>
</dbReference>
<dbReference type="InterPro" id="IPR009006">
    <property type="entry name" value="Ala_racemase/Decarboxylase_C"/>
</dbReference>
<dbReference type="GO" id="GO:0006527">
    <property type="term" value="P:L-arginine catabolic process"/>
    <property type="evidence" value="ECO:0007669"/>
    <property type="project" value="InterPro"/>
</dbReference>
<dbReference type="Gene3D" id="3.20.20.10">
    <property type="entry name" value="Alanine racemase"/>
    <property type="match status" value="1"/>
</dbReference>
<feature type="domain" description="Arginine decarboxylase C-terminal helical" evidence="18">
    <location>
        <begin position="567"/>
        <end position="620"/>
    </location>
</feature>
<dbReference type="InterPro" id="IPR041128">
    <property type="entry name" value="Arg_decarbox_C"/>
</dbReference>
<keyword evidence="7" id="KW-0210">Decarboxylase</keyword>
<evidence type="ECO:0000256" key="3">
    <source>
        <dbReference type="ARBA" id="ARBA00002257"/>
    </source>
</evidence>
<evidence type="ECO:0000256" key="12">
    <source>
        <dbReference type="ARBA" id="ARBA00023239"/>
    </source>
</evidence>
<dbReference type="SUPFAM" id="SSF51419">
    <property type="entry name" value="PLP-binding barrel"/>
    <property type="match status" value="1"/>
</dbReference>
<feature type="active site" description="Proton donor" evidence="15">
    <location>
        <position position="487"/>
    </location>
</feature>
<dbReference type="Gene3D" id="1.20.58.930">
    <property type="match status" value="1"/>
</dbReference>
<dbReference type="GO" id="GO:0008792">
    <property type="term" value="F:arginine decarboxylase activity"/>
    <property type="evidence" value="ECO:0007669"/>
    <property type="project" value="UniProtKB-UniRule"/>
</dbReference>
<dbReference type="PRINTS" id="PR01179">
    <property type="entry name" value="ODADCRBXLASE"/>
</dbReference>
<dbReference type="InterPro" id="IPR022644">
    <property type="entry name" value="De-COase2_N"/>
</dbReference>
<sequence length="622" mass="69884">MIDRWGRGYFDVSPDGNLTVAPLQERGSKIAIRDVVDAALEQGLRTPLLIRFQDLLHHRVRALNEAFNKAIAESKFRGTYRGVFPIKVNQLREVVEEILDAGKTYHYGVEVGSKPEVFAGLSVHHDPESLIVCNGYKDENFIRTALIGRKLGKKVILIAEKLSEVRMITRVAKDMNVEPMIGLRVRLLTEGAGKWKTSGGENAKFGLSTAEILAAIRIMDEAGMSASFKLLHFHIGSQVPDILIIKRAVREATRYYAKLRKMGQRIEYIDVGGGLAIDYDGSRSTFHSSMNYSVEEYARDIVHNIADICDEERVPHPNIVSESGRAIVAHHSVLVVQAFGSIEKTPMSPIDIQTEEHKLIQNLLYIKDNLSGPNLGESWHDLLQIKEEAQKMFELGLLNLDVKARVEILFWEIAEAMEKIASELDPEEVPDDLGELRKQLADQYICNFSVFQSLLDHWALGALFPIVPIHRLNERPAADSTLVDITCDSDGKVSKFIDLNDVKDTLPLHPIVGDQPYYVGIFLTGAYQDIMGDIHNLFGRVNEVHVFLDEDEESGYYIEETIAGNKIHEVLALTQYDNRDLVGKVKAQVDGAIKQDLLKPTEGMRLLADYERGLKDQTYLSL</sequence>
<dbReference type="Pfam" id="PF02784">
    <property type="entry name" value="Orn_Arg_deC_N"/>
    <property type="match status" value="1"/>
</dbReference>
<dbReference type="NCBIfam" id="NF003763">
    <property type="entry name" value="PRK05354.1"/>
    <property type="match status" value="1"/>
</dbReference>
<proteinExistence type="inferred from homology"/>
<dbReference type="Gene3D" id="2.40.37.10">
    <property type="entry name" value="Lyase, Ornithine Decarboxylase, Chain A, domain 1"/>
    <property type="match status" value="1"/>
</dbReference>
<evidence type="ECO:0000259" key="18">
    <source>
        <dbReference type="Pfam" id="PF17944"/>
    </source>
</evidence>
<evidence type="ECO:0000256" key="5">
    <source>
        <dbReference type="ARBA" id="ARBA00012426"/>
    </source>
</evidence>
<dbReference type="CDD" id="cd06830">
    <property type="entry name" value="PLPDE_III_ADC"/>
    <property type="match status" value="1"/>
</dbReference>
<evidence type="ECO:0000259" key="16">
    <source>
        <dbReference type="Pfam" id="PF02784"/>
    </source>
</evidence>
<dbReference type="AlphaFoldDB" id="A0A150P9J5"/>